<organism evidence="2 3">
    <name type="scientific">Wandonia haliotis</name>
    <dbReference type="NCBI Taxonomy" id="574963"/>
    <lineage>
        <taxon>Bacteria</taxon>
        <taxon>Pseudomonadati</taxon>
        <taxon>Bacteroidota</taxon>
        <taxon>Flavobacteriia</taxon>
        <taxon>Flavobacteriales</taxon>
        <taxon>Crocinitomicaceae</taxon>
        <taxon>Wandonia</taxon>
    </lineage>
</organism>
<reference evidence="3" key="1">
    <citation type="journal article" date="2019" name="Int. J. Syst. Evol. Microbiol.">
        <title>The Global Catalogue of Microorganisms (GCM) 10K type strain sequencing project: providing services to taxonomists for standard genome sequencing and annotation.</title>
        <authorList>
            <consortium name="The Broad Institute Genomics Platform"/>
            <consortium name="The Broad Institute Genome Sequencing Center for Infectious Disease"/>
            <person name="Wu L."/>
            <person name="Ma J."/>
        </authorList>
    </citation>
    <scope>NUCLEOTIDE SEQUENCE [LARGE SCALE GENOMIC DNA]</scope>
    <source>
        <strain evidence="3">JCM 16083</strain>
    </source>
</reference>
<comment type="caution">
    <text evidence="2">The sequence shown here is derived from an EMBL/GenBank/DDBJ whole genome shotgun (WGS) entry which is preliminary data.</text>
</comment>
<dbReference type="InterPro" id="IPR027304">
    <property type="entry name" value="Trigger_fact/SurA_dom_sf"/>
</dbReference>
<accession>A0ABP3Y6Z9</accession>
<dbReference type="PIRSF" id="PIRSF003095">
    <property type="entry name" value="Trigger_factor"/>
    <property type="match status" value="1"/>
</dbReference>
<dbReference type="InterPro" id="IPR037041">
    <property type="entry name" value="Trigger_fac_C_sf"/>
</dbReference>
<evidence type="ECO:0000313" key="3">
    <source>
        <dbReference type="Proteomes" id="UP001501126"/>
    </source>
</evidence>
<name>A0ABP3Y6Z9_9FLAO</name>
<proteinExistence type="predicted"/>
<feature type="domain" description="Trigger factor ribosome-binding bacterial" evidence="1">
    <location>
        <begin position="1"/>
        <end position="149"/>
    </location>
</feature>
<evidence type="ECO:0000259" key="1">
    <source>
        <dbReference type="Pfam" id="PF05697"/>
    </source>
</evidence>
<dbReference type="SUPFAM" id="SSF109998">
    <property type="entry name" value="Triger factor/SurA peptide-binding domain-like"/>
    <property type="match status" value="1"/>
</dbReference>
<dbReference type="PANTHER" id="PTHR30560">
    <property type="entry name" value="TRIGGER FACTOR CHAPERONE AND PEPTIDYL-PROLYL CIS/TRANS ISOMERASE"/>
    <property type="match status" value="1"/>
</dbReference>
<dbReference type="Pfam" id="PF05697">
    <property type="entry name" value="Trigger_N"/>
    <property type="match status" value="1"/>
</dbReference>
<evidence type="ECO:0000313" key="2">
    <source>
        <dbReference type="EMBL" id="GAA0876652.1"/>
    </source>
</evidence>
<dbReference type="Gene3D" id="3.30.70.1050">
    <property type="entry name" value="Trigger factor ribosome-binding domain"/>
    <property type="match status" value="1"/>
</dbReference>
<dbReference type="SUPFAM" id="SSF102735">
    <property type="entry name" value="Trigger factor ribosome-binding domain"/>
    <property type="match status" value="1"/>
</dbReference>
<sequence>MNVIRENVDALNAVLKVQIAPEDYLGKVEKALEDYRKRANIPGFRKGKVPMGLVKKQYGKGVLAEELNKTVNEALYNYLNAEKVEILGNPIPKYDAEVKGDWDNPSDFEFQYEIGLTPEFEIKLSGRNKFDYVKVKTDDKLVDQQIDDLRRRYGKLIAGEEVTGTELVLGQFVELDENGEIKEGGVMNSSTVSIEFVEDKATLKELKGKKVGDKLVVDPAKLAKGEADLAAMLGVTKEDLPNLNDKFQFTINEIRKMEMAELNQELFDKLFGEGEVKSEAEMRERISNDMNGMFDGDSDRLFTRKVYDHLIEKTEMALPDEFLKRWIKMSNQKEITDEQIEAEYDEYAKGLRWQLIQGKLFKDNEVKINPDEALEFTKSLLVSQYAQYGIPAPEDNELTESARKVLANQEEANRVYDMLAERKLTELFKGIVKLNEKEVSYDEFVKLAQGN</sequence>
<dbReference type="Proteomes" id="UP001501126">
    <property type="component" value="Unassembled WGS sequence"/>
</dbReference>
<dbReference type="InterPro" id="IPR005215">
    <property type="entry name" value="Trig_fac"/>
</dbReference>
<dbReference type="InterPro" id="IPR036611">
    <property type="entry name" value="Trigger_fac_ribosome-bd_sf"/>
</dbReference>
<dbReference type="InterPro" id="IPR008881">
    <property type="entry name" value="Trigger_fac_ribosome-bd_bac"/>
</dbReference>
<dbReference type="NCBIfam" id="TIGR00115">
    <property type="entry name" value="tig"/>
    <property type="match status" value="1"/>
</dbReference>
<protein>
    <submittedName>
        <fullName evidence="2">Trigger factor</fullName>
    </submittedName>
</protein>
<dbReference type="RefSeq" id="WP_343789933.1">
    <property type="nucleotide sequence ID" value="NZ_BAAAFH010000022.1"/>
</dbReference>
<dbReference type="EMBL" id="BAAAFH010000022">
    <property type="protein sequence ID" value="GAA0876652.1"/>
    <property type="molecule type" value="Genomic_DNA"/>
</dbReference>
<dbReference type="PANTHER" id="PTHR30560:SF3">
    <property type="entry name" value="TRIGGER FACTOR-LIKE PROTEIN TIG, CHLOROPLASTIC"/>
    <property type="match status" value="1"/>
</dbReference>
<gene>
    <name evidence="2" type="primary">tig</name>
    <name evidence="2" type="ORF">GCM10009118_30620</name>
</gene>
<keyword evidence="3" id="KW-1185">Reference proteome</keyword>
<dbReference type="Gene3D" id="1.10.3120.10">
    <property type="entry name" value="Trigger factor, C-terminal domain"/>
    <property type="match status" value="1"/>
</dbReference>